<proteinExistence type="predicted"/>
<organism evidence="2 3">
    <name type="scientific">Macrostomum lignano</name>
    <dbReference type="NCBI Taxonomy" id="282301"/>
    <lineage>
        <taxon>Eukaryota</taxon>
        <taxon>Metazoa</taxon>
        <taxon>Spiralia</taxon>
        <taxon>Lophotrochozoa</taxon>
        <taxon>Platyhelminthes</taxon>
        <taxon>Rhabditophora</taxon>
        <taxon>Macrostomorpha</taxon>
        <taxon>Macrostomida</taxon>
        <taxon>Macrostomidae</taxon>
        <taxon>Macrostomum</taxon>
    </lineage>
</organism>
<sequence>ARSPPATSALADLIRQPFVPCQNPTSQSSGDESDQEQQQQQHIIELYESCPEDCSLRDRVATLLLGGGGGGFATALQSALKRQYRGAQLLSERIKAKDRAGLQSGGRQVGRRCGIAAASQQEGQTVVKEALRGHLNLFNACTGFIANFLNLIRFYNKPRLFILD</sequence>
<evidence type="ECO:0000256" key="1">
    <source>
        <dbReference type="SAM" id="MobiDB-lite"/>
    </source>
</evidence>
<evidence type="ECO:0000313" key="2">
    <source>
        <dbReference type="Proteomes" id="UP000095280"/>
    </source>
</evidence>
<dbReference type="Proteomes" id="UP000095280">
    <property type="component" value="Unplaced"/>
</dbReference>
<feature type="region of interest" description="Disordered" evidence="1">
    <location>
        <begin position="1"/>
        <end position="41"/>
    </location>
</feature>
<accession>A0A1I8FPJ6</accession>
<dbReference type="AlphaFoldDB" id="A0A1I8FPJ6"/>
<protein>
    <submittedName>
        <fullName evidence="3">PNPLA domain-containing protein</fullName>
    </submittedName>
</protein>
<feature type="compositionally biased region" description="Low complexity" evidence="1">
    <location>
        <begin position="26"/>
        <end position="41"/>
    </location>
</feature>
<name>A0A1I8FPJ6_9PLAT</name>
<keyword evidence="2" id="KW-1185">Reference proteome</keyword>
<dbReference type="WBParaSite" id="maker-unitig_43347-snap-gene-0.1-mRNA-1">
    <property type="protein sequence ID" value="maker-unitig_43347-snap-gene-0.1-mRNA-1"/>
    <property type="gene ID" value="maker-unitig_43347-snap-gene-0.1"/>
</dbReference>
<evidence type="ECO:0000313" key="3">
    <source>
        <dbReference type="WBParaSite" id="maker-unitig_43347-snap-gene-0.1-mRNA-1"/>
    </source>
</evidence>
<reference evidence="3" key="1">
    <citation type="submission" date="2016-11" db="UniProtKB">
        <authorList>
            <consortium name="WormBaseParasite"/>
        </authorList>
    </citation>
    <scope>IDENTIFICATION</scope>
</reference>